<organism evidence="4">
    <name type="scientific">Taenia asiatica</name>
    <name type="common">Asian tapeworm</name>
    <dbReference type="NCBI Taxonomy" id="60517"/>
    <lineage>
        <taxon>Eukaryota</taxon>
        <taxon>Metazoa</taxon>
        <taxon>Spiralia</taxon>
        <taxon>Lophotrochozoa</taxon>
        <taxon>Platyhelminthes</taxon>
        <taxon>Cestoda</taxon>
        <taxon>Eucestoda</taxon>
        <taxon>Cyclophyllidea</taxon>
        <taxon>Taeniidae</taxon>
        <taxon>Taenia</taxon>
    </lineage>
</organism>
<feature type="region of interest" description="Disordered" evidence="1">
    <location>
        <begin position="82"/>
        <end position="117"/>
    </location>
</feature>
<evidence type="ECO:0000313" key="2">
    <source>
        <dbReference type="EMBL" id="VDK39000.1"/>
    </source>
</evidence>
<feature type="region of interest" description="Disordered" evidence="1">
    <location>
        <begin position="1"/>
        <end position="23"/>
    </location>
</feature>
<reference evidence="4" key="1">
    <citation type="submission" date="2017-02" db="UniProtKB">
        <authorList>
            <consortium name="WormBaseParasite"/>
        </authorList>
    </citation>
    <scope>IDENTIFICATION</scope>
</reference>
<evidence type="ECO:0000256" key="1">
    <source>
        <dbReference type="SAM" id="MobiDB-lite"/>
    </source>
</evidence>
<keyword evidence="3" id="KW-1185">Reference proteome</keyword>
<accession>A0A0R3WB06</accession>
<dbReference type="AlphaFoldDB" id="A0A0R3WB06"/>
<gene>
    <name evidence="2" type="ORF">TASK_LOCUS7778</name>
</gene>
<dbReference type="Proteomes" id="UP000282613">
    <property type="component" value="Unassembled WGS sequence"/>
</dbReference>
<dbReference type="EMBL" id="UYRS01018673">
    <property type="protein sequence ID" value="VDK39000.1"/>
    <property type="molecule type" value="Genomic_DNA"/>
</dbReference>
<protein>
    <submittedName>
        <fullName evidence="2 4">Uncharacterized protein</fullName>
    </submittedName>
</protein>
<feature type="compositionally biased region" description="Basic and acidic residues" evidence="1">
    <location>
        <begin position="97"/>
        <end position="106"/>
    </location>
</feature>
<evidence type="ECO:0000313" key="3">
    <source>
        <dbReference type="Proteomes" id="UP000282613"/>
    </source>
</evidence>
<evidence type="ECO:0000313" key="4">
    <source>
        <dbReference type="WBParaSite" id="TASK_0000777701-mRNA-1"/>
    </source>
</evidence>
<dbReference type="WBParaSite" id="TASK_0000777701-mRNA-1">
    <property type="protein sequence ID" value="TASK_0000777701-mRNA-1"/>
    <property type="gene ID" value="TASK_0000777701"/>
</dbReference>
<name>A0A0R3WB06_TAEAS</name>
<reference evidence="2 3" key="2">
    <citation type="submission" date="2018-11" db="EMBL/GenBank/DDBJ databases">
        <authorList>
            <consortium name="Pathogen Informatics"/>
        </authorList>
    </citation>
    <scope>NUCLEOTIDE SEQUENCE [LARGE SCALE GENOMIC DNA]</scope>
</reference>
<sequence>MIRGDENSDNGWEGGTDACPRRHECPCDACVSTRPGGKEKSSPIPVGSHWLIFLRTFVEFKKSRARGRVCVECASPRAYPAAPKHARTHLHAQCGKAGKEKARNENDGAGESLELRK</sequence>
<proteinExistence type="predicted"/>